<dbReference type="GeneID" id="106760588"/>
<organism evidence="9 10">
    <name type="scientific">Vigna radiata var. radiata</name>
    <name type="common">Mung bean</name>
    <name type="synonym">Phaseolus aureus</name>
    <dbReference type="NCBI Taxonomy" id="3916"/>
    <lineage>
        <taxon>Eukaryota</taxon>
        <taxon>Viridiplantae</taxon>
        <taxon>Streptophyta</taxon>
        <taxon>Embryophyta</taxon>
        <taxon>Tracheophyta</taxon>
        <taxon>Spermatophyta</taxon>
        <taxon>Magnoliopsida</taxon>
        <taxon>eudicotyledons</taxon>
        <taxon>Gunneridae</taxon>
        <taxon>Pentapetalae</taxon>
        <taxon>rosids</taxon>
        <taxon>fabids</taxon>
        <taxon>Fabales</taxon>
        <taxon>Fabaceae</taxon>
        <taxon>Papilionoideae</taxon>
        <taxon>50 kb inversion clade</taxon>
        <taxon>NPAAA clade</taxon>
        <taxon>indigoferoid/millettioid clade</taxon>
        <taxon>Phaseoleae</taxon>
        <taxon>Vigna</taxon>
    </lineage>
</organism>
<keyword evidence="3" id="KW-0540">Nuclease</keyword>
<evidence type="ECO:0000256" key="1">
    <source>
        <dbReference type="ARBA" id="ARBA00022679"/>
    </source>
</evidence>
<dbReference type="GO" id="GO:0003964">
    <property type="term" value="F:RNA-directed DNA polymerase activity"/>
    <property type="evidence" value="ECO:0007669"/>
    <property type="project" value="UniProtKB-KW"/>
</dbReference>
<proteinExistence type="predicted"/>
<name>A0A3Q0F0X4_VIGRR</name>
<sequence>MKRRLTSAPVLAIPDTSKPLEVFCDASYQGLGCVLMQEKRPAAYASRQLKSHERNYPTHDIELAAVVFALKTWRHYLYGSRFQVFSDHKSLKYLFDQKELNMRQRRWMKYLKDFDFELQYHPGKANVVADALSRKRVQMSALMVKELELIEKFRDLNLGLRLSQGHLWCSHLKIPNDFLEEMRAGQKEDANLQQTTEKVKLIQDRMRATQSRQKSYKRRRPLEVEVGDHVFLRVSQMTGVGRVIRSKKLSPKFLGPFQITRRIEPVAYEITLPPQLANLHNVFHVSQLRKYVANPDHVLEVDDVQVREDLSLNAKPVRILDVQSKQLRGKDIRTVKVLWNDKTNEMTWELEDEMKNFYLTCLVEK</sequence>
<dbReference type="InterPro" id="IPR056924">
    <property type="entry name" value="SH3_Tf2-1"/>
</dbReference>
<keyword evidence="4" id="KW-0255">Endonuclease</keyword>
<feature type="domain" description="Reverse transcriptase RNase H-like" evidence="7">
    <location>
        <begin position="15"/>
        <end position="114"/>
    </location>
</feature>
<evidence type="ECO:0000256" key="4">
    <source>
        <dbReference type="ARBA" id="ARBA00022759"/>
    </source>
</evidence>
<dbReference type="InterPro" id="IPR050951">
    <property type="entry name" value="Retrovirus_Pol_polyprotein"/>
</dbReference>
<evidence type="ECO:0000313" key="9">
    <source>
        <dbReference type="Proteomes" id="UP000087766"/>
    </source>
</evidence>
<dbReference type="InterPro" id="IPR041373">
    <property type="entry name" value="RT_RNaseH"/>
</dbReference>
<keyword evidence="5" id="KW-0378">Hydrolase</keyword>
<dbReference type="PANTHER" id="PTHR37984:SF5">
    <property type="entry name" value="PROTEIN NYNRIN-LIKE"/>
    <property type="match status" value="1"/>
</dbReference>
<evidence type="ECO:0000259" key="7">
    <source>
        <dbReference type="Pfam" id="PF17917"/>
    </source>
</evidence>
<dbReference type="RefSeq" id="XP_022637116.1">
    <property type="nucleotide sequence ID" value="XM_022781395.1"/>
</dbReference>
<dbReference type="GO" id="GO:0016787">
    <property type="term" value="F:hydrolase activity"/>
    <property type="evidence" value="ECO:0007669"/>
    <property type="project" value="UniProtKB-KW"/>
</dbReference>
<dbReference type="PANTHER" id="PTHR37984">
    <property type="entry name" value="PROTEIN CBG26694"/>
    <property type="match status" value="1"/>
</dbReference>
<dbReference type="Gene3D" id="3.10.20.370">
    <property type="match status" value="1"/>
</dbReference>
<keyword evidence="6" id="KW-0695">RNA-directed DNA polymerase</keyword>
<keyword evidence="9" id="KW-1185">Reference proteome</keyword>
<dbReference type="STRING" id="3916.A0A3Q0F0X4"/>
<accession>A0A3Q0F0X4</accession>
<dbReference type="Pfam" id="PF17917">
    <property type="entry name" value="RT_RNaseH"/>
    <property type="match status" value="1"/>
</dbReference>
<reference evidence="9" key="1">
    <citation type="journal article" date="2014" name="Nat. Commun.">
        <title>Genome sequence of mungbean and insights into evolution within Vigna species.</title>
        <authorList>
            <person name="Kang Y.J."/>
            <person name="Kim S.K."/>
            <person name="Kim M.Y."/>
            <person name="Lestari P."/>
            <person name="Kim K.H."/>
            <person name="Ha B.K."/>
            <person name="Jun T.H."/>
            <person name="Hwang W.J."/>
            <person name="Lee T."/>
            <person name="Lee J."/>
            <person name="Shim S."/>
            <person name="Yoon M.Y."/>
            <person name="Jang Y.E."/>
            <person name="Han K.S."/>
            <person name="Taeprayoon P."/>
            <person name="Yoon N."/>
            <person name="Somta P."/>
            <person name="Tanya P."/>
            <person name="Kim K.S."/>
            <person name="Gwag J.G."/>
            <person name="Moon J.K."/>
            <person name="Lee Y.H."/>
            <person name="Park B.S."/>
            <person name="Bombarely A."/>
            <person name="Doyle J.J."/>
            <person name="Jackson S.A."/>
            <person name="Schafleitner R."/>
            <person name="Srinives P."/>
            <person name="Varshney R.K."/>
            <person name="Lee S.H."/>
        </authorList>
    </citation>
    <scope>NUCLEOTIDE SEQUENCE [LARGE SCALE GENOMIC DNA]</scope>
    <source>
        <strain evidence="9">cv. VC1973A</strain>
    </source>
</reference>
<dbReference type="AlphaFoldDB" id="A0A3Q0F0X4"/>
<protein>
    <submittedName>
        <fullName evidence="10">Uncharacterized protein LOC106760588</fullName>
    </submittedName>
</protein>
<dbReference type="Proteomes" id="UP000087766">
    <property type="component" value="Chromosome 5"/>
</dbReference>
<gene>
    <name evidence="10" type="primary">LOC106760588</name>
</gene>
<dbReference type="InterPro" id="IPR043502">
    <property type="entry name" value="DNA/RNA_pol_sf"/>
</dbReference>
<evidence type="ECO:0000256" key="2">
    <source>
        <dbReference type="ARBA" id="ARBA00022695"/>
    </source>
</evidence>
<evidence type="ECO:0000256" key="5">
    <source>
        <dbReference type="ARBA" id="ARBA00022801"/>
    </source>
</evidence>
<evidence type="ECO:0000256" key="3">
    <source>
        <dbReference type="ARBA" id="ARBA00022722"/>
    </source>
</evidence>
<dbReference type="KEGG" id="vra:106760588"/>
<dbReference type="OrthoDB" id="1939135at2759"/>
<evidence type="ECO:0000259" key="8">
    <source>
        <dbReference type="Pfam" id="PF24626"/>
    </source>
</evidence>
<dbReference type="Pfam" id="PF24626">
    <property type="entry name" value="SH3_Tf2-1"/>
    <property type="match status" value="1"/>
</dbReference>
<keyword evidence="2" id="KW-0548">Nucleotidyltransferase</keyword>
<dbReference type="SUPFAM" id="SSF56672">
    <property type="entry name" value="DNA/RNA polymerases"/>
    <property type="match status" value="1"/>
</dbReference>
<feature type="domain" description="Tf2-1-like SH3-like" evidence="8">
    <location>
        <begin position="227"/>
        <end position="292"/>
    </location>
</feature>
<reference evidence="10" key="2">
    <citation type="submission" date="2025-08" db="UniProtKB">
        <authorList>
            <consortium name="RefSeq"/>
        </authorList>
    </citation>
    <scope>IDENTIFICATION</scope>
    <source>
        <tissue evidence="10">Leaf</tissue>
    </source>
</reference>
<keyword evidence="1" id="KW-0808">Transferase</keyword>
<evidence type="ECO:0000313" key="10">
    <source>
        <dbReference type="RefSeq" id="XP_022637116.1"/>
    </source>
</evidence>
<dbReference type="GO" id="GO:0004519">
    <property type="term" value="F:endonuclease activity"/>
    <property type="evidence" value="ECO:0007669"/>
    <property type="project" value="UniProtKB-KW"/>
</dbReference>
<evidence type="ECO:0000256" key="6">
    <source>
        <dbReference type="ARBA" id="ARBA00022918"/>
    </source>
</evidence>
<dbReference type="FunFam" id="3.10.20.370:FF:000001">
    <property type="entry name" value="Retrovirus-related Pol polyprotein from transposon 17.6-like protein"/>
    <property type="match status" value="1"/>
</dbReference>
<dbReference type="CDD" id="cd09274">
    <property type="entry name" value="RNase_HI_RT_Ty3"/>
    <property type="match status" value="1"/>
</dbReference>